<dbReference type="AlphaFoldDB" id="A0A5D6WN67"/>
<accession>A0A5D6WN67</accession>
<organism evidence="2 3">
    <name type="scientific">Selenomonas caprae</name>
    <dbReference type="NCBI Taxonomy" id="2606905"/>
    <lineage>
        <taxon>Bacteria</taxon>
        <taxon>Bacillati</taxon>
        <taxon>Bacillota</taxon>
        <taxon>Negativicutes</taxon>
        <taxon>Selenomonadales</taxon>
        <taxon>Selenomonadaceae</taxon>
        <taxon>Selenomonas</taxon>
    </lineage>
</organism>
<keyword evidence="1" id="KW-0472">Membrane</keyword>
<sequence>MLEILNYLKARYVSEKAQGIVEYALVLAFVVVVAVALGTSGDLTKKVTNAFSDITNAFASKPAGK</sequence>
<keyword evidence="1" id="KW-0812">Transmembrane</keyword>
<evidence type="ECO:0000256" key="1">
    <source>
        <dbReference type="SAM" id="Phobius"/>
    </source>
</evidence>
<proteinExistence type="predicted"/>
<comment type="caution">
    <text evidence="2">The sequence shown here is derived from an EMBL/GenBank/DDBJ whole genome shotgun (WGS) entry which is preliminary data.</text>
</comment>
<evidence type="ECO:0000313" key="3">
    <source>
        <dbReference type="Proteomes" id="UP000322783"/>
    </source>
</evidence>
<feature type="transmembrane region" description="Helical" evidence="1">
    <location>
        <begin position="20"/>
        <end position="39"/>
    </location>
</feature>
<evidence type="ECO:0000313" key="2">
    <source>
        <dbReference type="EMBL" id="TYZ29260.1"/>
    </source>
</evidence>
<dbReference type="Proteomes" id="UP000322783">
    <property type="component" value="Unassembled WGS sequence"/>
</dbReference>
<name>A0A5D6WN67_9FIRM</name>
<reference evidence="2 3" key="1">
    <citation type="submission" date="2019-08" db="EMBL/GenBank/DDBJ databases">
        <title>Selenomonas sp. mPRGC5 and Selenomonas sp. mPRGC8 isolated from ruminal fluid of dairy goat (Capra hircus).</title>
        <authorList>
            <person name="Poothong S."/>
            <person name="Nuengjamnong C."/>
            <person name="Tanasupawat S."/>
        </authorList>
    </citation>
    <scope>NUCLEOTIDE SEQUENCE [LARGE SCALE GENOMIC DNA]</scope>
    <source>
        <strain evidence="3">mPRGC8</strain>
    </source>
</reference>
<keyword evidence="3" id="KW-1185">Reference proteome</keyword>
<keyword evidence="1" id="KW-1133">Transmembrane helix</keyword>
<gene>
    <name evidence="2" type="ORF">FZ041_05780</name>
</gene>
<dbReference type="EMBL" id="VTOZ01000009">
    <property type="protein sequence ID" value="TYZ29260.1"/>
    <property type="molecule type" value="Genomic_DNA"/>
</dbReference>
<dbReference type="RefSeq" id="WP_149188887.1">
    <property type="nucleotide sequence ID" value="NZ_VTOZ01000009.1"/>
</dbReference>
<protein>
    <submittedName>
        <fullName evidence="2">Pilin protein</fullName>
    </submittedName>
</protein>